<dbReference type="GO" id="GO:0003848">
    <property type="term" value="F:2-amino-4-hydroxy-6-hydroxymethyldihydropteridine diphosphokinase activity"/>
    <property type="evidence" value="ECO:0007669"/>
    <property type="project" value="UniProtKB-EC"/>
</dbReference>
<evidence type="ECO:0000259" key="15">
    <source>
        <dbReference type="PROSITE" id="PS50972"/>
    </source>
</evidence>
<keyword evidence="9" id="KW-0547">Nucleotide-binding</keyword>
<evidence type="ECO:0000256" key="6">
    <source>
        <dbReference type="ARBA" id="ARBA00009951"/>
    </source>
</evidence>
<dbReference type="PROSITE" id="PS00792">
    <property type="entry name" value="DHPS_1"/>
    <property type="match status" value="1"/>
</dbReference>
<dbReference type="GO" id="GO:0046656">
    <property type="term" value="P:folic acid biosynthetic process"/>
    <property type="evidence" value="ECO:0007669"/>
    <property type="project" value="UniProtKB-KW"/>
</dbReference>
<dbReference type="NCBIfam" id="TIGR01498">
    <property type="entry name" value="folK"/>
    <property type="match status" value="1"/>
</dbReference>
<dbReference type="PANTHER" id="PTHR20941:SF1">
    <property type="entry name" value="FOLIC ACID SYNTHESIS PROTEIN FOL1"/>
    <property type="match status" value="1"/>
</dbReference>
<dbReference type="SUPFAM" id="SSF51717">
    <property type="entry name" value="Dihydropteroate synthetase-like"/>
    <property type="match status" value="1"/>
</dbReference>
<dbReference type="GO" id="GO:0004156">
    <property type="term" value="F:dihydropteroate synthase activity"/>
    <property type="evidence" value="ECO:0007669"/>
    <property type="project" value="UniProtKB-EC"/>
</dbReference>
<dbReference type="InterPro" id="IPR000550">
    <property type="entry name" value="Hppk"/>
</dbReference>
<evidence type="ECO:0000256" key="13">
    <source>
        <dbReference type="ARBA" id="ARBA00022909"/>
    </source>
</evidence>
<feature type="domain" description="Pterin-binding" evidence="15">
    <location>
        <begin position="198"/>
        <end position="465"/>
    </location>
</feature>
<evidence type="ECO:0000256" key="4">
    <source>
        <dbReference type="ARBA" id="ARBA00004763"/>
    </source>
</evidence>
<name>A0A8J5XF03_DIALT</name>
<dbReference type="PROSITE" id="PS00794">
    <property type="entry name" value="HPPK"/>
    <property type="match status" value="1"/>
</dbReference>
<keyword evidence="7" id="KW-0808">Transferase</keyword>
<dbReference type="PROSITE" id="PS00793">
    <property type="entry name" value="DHPS_2"/>
    <property type="match status" value="1"/>
</dbReference>
<sequence length="487" mass="49798">MRTVLIGLGANLGDRVGGIRAALRGLGEVGRVVATSSLVESPPWTPPGWAGGPQPDYVNGACALETRASGAELLRAVKALEARLGRAPGERFGARPIDVDLLAFADGISTIEHDGDGDGARALSVPHERLHERLFVLQPLAEIAPEVRHPRLGKSVAQLHAELLARGAEPLPRVAGVGRAGGAHVRAAPIVWRWGARSYVMGILNVTPDSFSDGGALGSLDDARRAAARMAADGADVLDVGGVSTRPGAASVGVDEELARVLPVVEALRADGLELPISIDTSSAAVARAAVLVGADMVNDVSAGGADGEMFSAIAQLGVPAVLMHSRGTPRTMGSLARYGDGADDGADAAVVDAVADELAARARAARAAGVPSFDLVLDPGIGFAKQLAHNLALLRALPELRARLGGLPLLMGASRKRFIGELIGDAAGSPAAREWGTAAVTAACVPAVDVHRVHAVAPNRQVLAVADAIRRPRARAVQTGGQPSCG</sequence>
<evidence type="ECO:0000256" key="12">
    <source>
        <dbReference type="ARBA" id="ARBA00022842"/>
    </source>
</evidence>
<dbReference type="InterPro" id="IPR000489">
    <property type="entry name" value="Pterin-binding_dom"/>
</dbReference>
<dbReference type="InterPro" id="IPR006390">
    <property type="entry name" value="DHP_synth_dom"/>
</dbReference>
<evidence type="ECO:0000256" key="9">
    <source>
        <dbReference type="ARBA" id="ARBA00022741"/>
    </source>
</evidence>
<dbReference type="OrthoDB" id="615426at2759"/>
<dbReference type="NCBIfam" id="TIGR01496">
    <property type="entry name" value="DHPS"/>
    <property type="match status" value="1"/>
</dbReference>
<proteinExistence type="inferred from homology"/>
<dbReference type="GO" id="GO:0005740">
    <property type="term" value="C:mitochondrial envelope"/>
    <property type="evidence" value="ECO:0007669"/>
    <property type="project" value="TreeGrafter"/>
</dbReference>
<keyword evidence="11" id="KW-0067">ATP-binding</keyword>
<dbReference type="InterPro" id="IPR011005">
    <property type="entry name" value="Dihydropteroate_synth-like_sf"/>
</dbReference>
<dbReference type="InterPro" id="IPR035907">
    <property type="entry name" value="Hppk_sf"/>
</dbReference>
<dbReference type="GO" id="GO:0046872">
    <property type="term" value="F:metal ion binding"/>
    <property type="evidence" value="ECO:0007669"/>
    <property type="project" value="UniProtKB-KW"/>
</dbReference>
<comment type="pathway">
    <text evidence="5">Cofactor biosynthesis; tetrahydrofolate biosynthesis; 2-amino-4-hydroxy-6-hydroxymethyl-7,8-dihydropteridine diphosphate from 7,8-dihydroneopterin triphosphate: step 4/4.</text>
</comment>
<evidence type="ECO:0000256" key="3">
    <source>
        <dbReference type="ARBA" id="ARBA00001946"/>
    </source>
</evidence>
<comment type="catalytic activity">
    <reaction evidence="1">
        <text>(7,8-dihydropterin-6-yl)methyl diphosphate + 4-aminobenzoate = 7,8-dihydropteroate + diphosphate</text>
        <dbReference type="Rhea" id="RHEA:19949"/>
        <dbReference type="ChEBI" id="CHEBI:17836"/>
        <dbReference type="ChEBI" id="CHEBI:17839"/>
        <dbReference type="ChEBI" id="CHEBI:33019"/>
        <dbReference type="ChEBI" id="CHEBI:72950"/>
        <dbReference type="EC" id="2.5.1.15"/>
    </reaction>
</comment>
<dbReference type="Pfam" id="PF00809">
    <property type="entry name" value="Pterin_bind"/>
    <property type="match status" value="1"/>
</dbReference>
<comment type="catalytic activity">
    <reaction evidence="2">
        <text>6-hydroxymethyl-7,8-dihydropterin + ATP = (7,8-dihydropterin-6-yl)methyl diphosphate + AMP + H(+)</text>
        <dbReference type="Rhea" id="RHEA:11412"/>
        <dbReference type="ChEBI" id="CHEBI:15378"/>
        <dbReference type="ChEBI" id="CHEBI:30616"/>
        <dbReference type="ChEBI" id="CHEBI:44841"/>
        <dbReference type="ChEBI" id="CHEBI:72950"/>
        <dbReference type="ChEBI" id="CHEBI:456215"/>
        <dbReference type="EC" id="2.7.6.3"/>
    </reaction>
</comment>
<comment type="caution">
    <text evidence="16">The sequence shown here is derived from an EMBL/GenBank/DDBJ whole genome shotgun (WGS) entry which is preliminary data.</text>
</comment>
<dbReference type="PROSITE" id="PS50972">
    <property type="entry name" value="PTERIN_BINDING"/>
    <property type="match status" value="1"/>
</dbReference>
<protein>
    <recommendedName>
        <fullName evidence="15">Pterin-binding domain-containing protein</fullName>
    </recommendedName>
</protein>
<evidence type="ECO:0000313" key="16">
    <source>
        <dbReference type="EMBL" id="KAG8461670.1"/>
    </source>
</evidence>
<accession>A0A8J5XF03</accession>
<dbReference type="UniPathway" id="UPA00077">
    <property type="reaction ID" value="UER00155"/>
</dbReference>
<evidence type="ECO:0000256" key="7">
    <source>
        <dbReference type="ARBA" id="ARBA00022679"/>
    </source>
</evidence>
<evidence type="ECO:0000256" key="14">
    <source>
        <dbReference type="ARBA" id="ARBA00023268"/>
    </source>
</evidence>
<dbReference type="Gene3D" id="3.20.20.20">
    <property type="entry name" value="Dihydropteroate synthase-like"/>
    <property type="match status" value="1"/>
</dbReference>
<dbReference type="Proteomes" id="UP000751190">
    <property type="component" value="Unassembled WGS sequence"/>
</dbReference>
<dbReference type="InterPro" id="IPR045031">
    <property type="entry name" value="DHP_synth-like"/>
</dbReference>
<reference evidence="16" key="1">
    <citation type="submission" date="2021-05" db="EMBL/GenBank/DDBJ databases">
        <title>The genome of the haptophyte Pavlova lutheri (Diacronema luteri, Pavlovales) - a model for lipid biosynthesis in eukaryotic algae.</title>
        <authorList>
            <person name="Hulatt C.J."/>
            <person name="Posewitz M.C."/>
        </authorList>
    </citation>
    <scope>NUCLEOTIDE SEQUENCE</scope>
    <source>
        <strain evidence="16">NIVA-4/92</strain>
    </source>
</reference>
<dbReference type="SUPFAM" id="SSF55083">
    <property type="entry name" value="6-hydroxymethyl-7,8-dihydropterin pyrophosphokinase, HPPK"/>
    <property type="match status" value="1"/>
</dbReference>
<evidence type="ECO:0000256" key="11">
    <source>
        <dbReference type="ARBA" id="ARBA00022840"/>
    </source>
</evidence>
<evidence type="ECO:0000256" key="5">
    <source>
        <dbReference type="ARBA" id="ARBA00005051"/>
    </source>
</evidence>
<dbReference type="GO" id="GO:0016301">
    <property type="term" value="F:kinase activity"/>
    <property type="evidence" value="ECO:0007669"/>
    <property type="project" value="UniProtKB-KW"/>
</dbReference>
<evidence type="ECO:0000313" key="17">
    <source>
        <dbReference type="Proteomes" id="UP000751190"/>
    </source>
</evidence>
<dbReference type="PANTHER" id="PTHR20941">
    <property type="entry name" value="FOLATE SYNTHESIS PROTEINS"/>
    <property type="match status" value="1"/>
</dbReference>
<keyword evidence="10" id="KW-0418">Kinase</keyword>
<dbReference type="Pfam" id="PF01288">
    <property type="entry name" value="HPPK"/>
    <property type="match status" value="1"/>
</dbReference>
<dbReference type="Gene3D" id="3.30.70.560">
    <property type="entry name" value="7,8-Dihydro-6-hydroxymethylpterin-pyrophosphokinase HPPK"/>
    <property type="match status" value="1"/>
</dbReference>
<dbReference type="OMA" id="NIPHKLM"/>
<comment type="pathway">
    <text evidence="4">Cofactor biosynthesis; tetrahydrofolate biosynthesis; 7,8-dihydrofolate from 2-amino-4-hydroxy-6-hydroxymethyl-7,8-dihydropteridine diphosphate and 4-aminobenzoate: step 1/2.</text>
</comment>
<keyword evidence="17" id="KW-1185">Reference proteome</keyword>
<evidence type="ECO:0000256" key="10">
    <source>
        <dbReference type="ARBA" id="ARBA00022777"/>
    </source>
</evidence>
<comment type="similarity">
    <text evidence="6">In the C-terminal section; belongs to the DHPS family.</text>
</comment>
<keyword evidence="12" id="KW-0460">Magnesium</keyword>
<evidence type="ECO:0000256" key="2">
    <source>
        <dbReference type="ARBA" id="ARBA00000198"/>
    </source>
</evidence>
<dbReference type="CDD" id="cd00483">
    <property type="entry name" value="HPPK"/>
    <property type="match status" value="1"/>
</dbReference>
<gene>
    <name evidence="16" type="ORF">KFE25_001288</name>
</gene>
<dbReference type="AlphaFoldDB" id="A0A8J5XF03"/>
<evidence type="ECO:0000256" key="1">
    <source>
        <dbReference type="ARBA" id="ARBA00000012"/>
    </source>
</evidence>
<keyword evidence="13" id="KW-0289">Folate biosynthesis</keyword>
<dbReference type="EMBL" id="JAGTXO010000024">
    <property type="protein sequence ID" value="KAG8461670.1"/>
    <property type="molecule type" value="Genomic_DNA"/>
</dbReference>
<organism evidence="16 17">
    <name type="scientific">Diacronema lutheri</name>
    <name type="common">Unicellular marine alga</name>
    <name type="synonym">Monochrysis lutheri</name>
    <dbReference type="NCBI Taxonomy" id="2081491"/>
    <lineage>
        <taxon>Eukaryota</taxon>
        <taxon>Haptista</taxon>
        <taxon>Haptophyta</taxon>
        <taxon>Pavlovophyceae</taxon>
        <taxon>Pavlovales</taxon>
        <taxon>Pavlovaceae</taxon>
        <taxon>Diacronema</taxon>
    </lineage>
</organism>
<keyword evidence="14" id="KW-0511">Multifunctional enzyme</keyword>
<keyword evidence="8" id="KW-0479">Metal-binding</keyword>
<comment type="cofactor">
    <cofactor evidence="3">
        <name>Mg(2+)</name>
        <dbReference type="ChEBI" id="CHEBI:18420"/>
    </cofactor>
</comment>
<evidence type="ECO:0000256" key="8">
    <source>
        <dbReference type="ARBA" id="ARBA00022723"/>
    </source>
</evidence>
<dbReference type="GO" id="GO:0046654">
    <property type="term" value="P:tetrahydrofolate biosynthetic process"/>
    <property type="evidence" value="ECO:0007669"/>
    <property type="project" value="UniProtKB-UniPathway"/>
</dbReference>
<dbReference type="GO" id="GO:0005524">
    <property type="term" value="F:ATP binding"/>
    <property type="evidence" value="ECO:0007669"/>
    <property type="project" value="UniProtKB-KW"/>
</dbReference>